<dbReference type="Proteomes" id="UP000658382">
    <property type="component" value="Unassembled WGS sequence"/>
</dbReference>
<dbReference type="GO" id="GO:0006749">
    <property type="term" value="P:glutathione metabolic process"/>
    <property type="evidence" value="ECO:0007669"/>
    <property type="project" value="InterPro"/>
</dbReference>
<dbReference type="GO" id="GO:0070813">
    <property type="term" value="P:hydrogen sulfide metabolic process"/>
    <property type="evidence" value="ECO:0007669"/>
    <property type="project" value="TreeGrafter"/>
</dbReference>
<evidence type="ECO:0000313" key="4">
    <source>
        <dbReference type="Proteomes" id="UP000658382"/>
    </source>
</evidence>
<dbReference type="RefSeq" id="WP_188633801.1">
    <property type="nucleotide sequence ID" value="NZ_BMNQ01000054.1"/>
</dbReference>
<dbReference type="SUPFAM" id="SSF52821">
    <property type="entry name" value="Rhodanese/Cell cycle control phosphatase"/>
    <property type="match status" value="2"/>
</dbReference>
<dbReference type="Pfam" id="PF00581">
    <property type="entry name" value="Rhodanese"/>
    <property type="match status" value="2"/>
</dbReference>
<feature type="domain" description="Rhodanese" evidence="2">
    <location>
        <begin position="381"/>
        <end position="469"/>
    </location>
</feature>
<evidence type="ECO:0000313" key="3">
    <source>
        <dbReference type="EMBL" id="GGK04556.1"/>
    </source>
</evidence>
<protein>
    <submittedName>
        <fullName evidence="3">Zn-dependent hydrolase</fullName>
    </submittedName>
</protein>
<keyword evidence="1" id="KW-0479">Metal-binding</keyword>
<dbReference type="SMART" id="SM00450">
    <property type="entry name" value="RHOD"/>
    <property type="match status" value="2"/>
</dbReference>
<dbReference type="FunFam" id="3.40.250.10:FF:000049">
    <property type="entry name" value="Phage shock protein E"/>
    <property type="match status" value="1"/>
</dbReference>
<dbReference type="InterPro" id="IPR001763">
    <property type="entry name" value="Rhodanese-like_dom"/>
</dbReference>
<dbReference type="Gene3D" id="3.60.15.10">
    <property type="entry name" value="Ribonuclease Z/Hydroxyacylglutathione hydrolase-like"/>
    <property type="match status" value="1"/>
</dbReference>
<reference evidence="3" key="2">
    <citation type="submission" date="2020-09" db="EMBL/GenBank/DDBJ databases">
        <authorList>
            <person name="Sun Q."/>
            <person name="Ohkuma M."/>
        </authorList>
    </citation>
    <scope>NUCLEOTIDE SEQUENCE</scope>
    <source>
        <strain evidence="3">JCM 12580</strain>
    </source>
</reference>
<dbReference type="Gene3D" id="3.40.250.10">
    <property type="entry name" value="Rhodanese-like domain"/>
    <property type="match status" value="2"/>
</dbReference>
<dbReference type="InterPro" id="IPR036866">
    <property type="entry name" value="RibonucZ/Hydroxyglut_hydro"/>
</dbReference>
<gene>
    <name evidence="3" type="ORF">GCM10007063_28580</name>
</gene>
<proteinExistence type="predicted"/>
<organism evidence="3 4">
    <name type="scientific">Lentibacillus kapialis</name>
    <dbReference type="NCBI Taxonomy" id="340214"/>
    <lineage>
        <taxon>Bacteria</taxon>
        <taxon>Bacillati</taxon>
        <taxon>Bacillota</taxon>
        <taxon>Bacilli</taxon>
        <taxon>Bacillales</taxon>
        <taxon>Bacillaceae</taxon>
        <taxon>Lentibacillus</taxon>
    </lineage>
</organism>
<dbReference type="GO" id="GO:0046872">
    <property type="term" value="F:metal ion binding"/>
    <property type="evidence" value="ECO:0007669"/>
    <property type="project" value="UniProtKB-KW"/>
</dbReference>
<dbReference type="GO" id="GO:0016787">
    <property type="term" value="F:hydrolase activity"/>
    <property type="evidence" value="ECO:0007669"/>
    <property type="project" value="UniProtKB-KW"/>
</dbReference>
<dbReference type="InterPro" id="IPR051682">
    <property type="entry name" value="Mito_Persulfide_Diox"/>
</dbReference>
<dbReference type="InterPro" id="IPR001279">
    <property type="entry name" value="Metallo-B-lactamas"/>
</dbReference>
<dbReference type="EMBL" id="BMNQ01000054">
    <property type="protein sequence ID" value="GGK04556.1"/>
    <property type="molecule type" value="Genomic_DNA"/>
</dbReference>
<accession>A0A917Q0Z5</accession>
<keyword evidence="3" id="KW-0378">Hydrolase</keyword>
<comment type="caution">
    <text evidence="3">The sequence shown here is derived from an EMBL/GenBank/DDBJ whole genome shotgun (WGS) entry which is preliminary data.</text>
</comment>
<dbReference type="CDD" id="cd00158">
    <property type="entry name" value="RHOD"/>
    <property type="match status" value="1"/>
</dbReference>
<dbReference type="InterPro" id="IPR036873">
    <property type="entry name" value="Rhodanese-like_dom_sf"/>
</dbReference>
<dbReference type="AlphaFoldDB" id="A0A917Q0Z5"/>
<dbReference type="PANTHER" id="PTHR43084">
    <property type="entry name" value="PERSULFIDE DIOXYGENASE ETHE1"/>
    <property type="match status" value="1"/>
</dbReference>
<reference evidence="3" key="1">
    <citation type="journal article" date="2014" name="Int. J. Syst. Evol. Microbiol.">
        <title>Complete genome sequence of Corynebacterium casei LMG S-19264T (=DSM 44701T), isolated from a smear-ripened cheese.</title>
        <authorList>
            <consortium name="US DOE Joint Genome Institute (JGI-PGF)"/>
            <person name="Walter F."/>
            <person name="Albersmeier A."/>
            <person name="Kalinowski J."/>
            <person name="Ruckert C."/>
        </authorList>
    </citation>
    <scope>NUCLEOTIDE SEQUENCE</scope>
    <source>
        <strain evidence="3">JCM 12580</strain>
    </source>
</reference>
<sequence length="469" mass="51843">MFFRSFFDDKLAQYSYLIGCQQTGEAIVIDPARDVDAYFEAAKAEGLNVTAAAETHIHADFVSGARELALRHNVKLYLSDEGDTNWKYQYVNEVTYESLKDGDVFSIGNVQFEVMHTPGHTPESLSFILTDKGVGSDVPMGVFTGDFVFVGDVGRPDLLEKAANVAGSTEDGARQMFDALQRFKELPDSLQVWPGHGAGSACGKSLGAVPMSTAGYEKYTNWALLQNDKETFVKELTEEQPEPPKYFAMMKKVNKEGPGLVDHSPIEEITSTQTLEDQIANDHVIVLDTRPDMEFSERHIPGTLNIAFNKSFPNWAGWLLDYDEDIVMIAAPQQVTSIKRALESIGLDRLKGYASTAIINDVSKTESYENMSPEELESKLQAGSVHLVDVRNQSEWDEGHAPDAQHIMLGYLPDRINEIPTDKAIAVNCQSGKRSAIAASLLQKNGIKNVINLQGGFGNWLKKDLPVQK</sequence>
<evidence type="ECO:0000256" key="1">
    <source>
        <dbReference type="ARBA" id="ARBA00022723"/>
    </source>
</evidence>
<dbReference type="SMART" id="SM00849">
    <property type="entry name" value="Lactamase_B"/>
    <property type="match status" value="1"/>
</dbReference>
<dbReference type="Pfam" id="PF00753">
    <property type="entry name" value="Lactamase_B"/>
    <property type="match status" value="1"/>
</dbReference>
<name>A0A917Q0Z5_9BACI</name>
<dbReference type="GO" id="GO:0050313">
    <property type="term" value="F:sulfur dioxygenase activity"/>
    <property type="evidence" value="ECO:0007669"/>
    <property type="project" value="InterPro"/>
</dbReference>
<dbReference type="SUPFAM" id="SSF56281">
    <property type="entry name" value="Metallo-hydrolase/oxidoreductase"/>
    <property type="match status" value="1"/>
</dbReference>
<dbReference type="InterPro" id="IPR044528">
    <property type="entry name" value="POD-like_MBL-fold"/>
</dbReference>
<feature type="domain" description="Rhodanese" evidence="2">
    <location>
        <begin position="280"/>
        <end position="310"/>
    </location>
</feature>
<dbReference type="FunFam" id="3.60.15.10:FF:000030">
    <property type="entry name" value="Metallo-beta-lactamase family protein"/>
    <property type="match status" value="1"/>
</dbReference>
<dbReference type="PROSITE" id="PS50206">
    <property type="entry name" value="RHODANESE_3"/>
    <property type="match status" value="2"/>
</dbReference>
<keyword evidence="4" id="KW-1185">Reference proteome</keyword>
<dbReference type="PANTHER" id="PTHR43084:SF1">
    <property type="entry name" value="PERSULFIDE DIOXYGENASE ETHE1, MITOCHONDRIAL"/>
    <property type="match status" value="1"/>
</dbReference>
<dbReference type="CDD" id="cd07724">
    <property type="entry name" value="POD-like_MBL-fold"/>
    <property type="match status" value="1"/>
</dbReference>
<evidence type="ECO:0000259" key="2">
    <source>
        <dbReference type="PROSITE" id="PS50206"/>
    </source>
</evidence>